<sequence>MPDFSIEQSFNQNVIGIDEVGRGPLAGPVISCAFIFFSASINPKDLSFIDDSKKLTIKKRQVAMKKIIELKKNKKINFKLGMASVEEIDQHNILEATKISMRRAVKKLTPTPTPLIIDGNIDLNLSDFPSKGILKGDQQSFSIAAASIMAKIHRDRYMQFLSFQFPDYDWSSNAGYGTKKHIEQIYKKGITIHHRKSFEPIKSLIHNK</sequence>
<keyword evidence="10" id="KW-0479">Metal-binding</keyword>
<dbReference type="GO" id="GO:0043137">
    <property type="term" value="P:DNA replication, removal of RNA primer"/>
    <property type="evidence" value="ECO:0007669"/>
    <property type="project" value="TreeGrafter"/>
</dbReference>
<comment type="catalytic activity">
    <reaction evidence="1">
        <text>Endonucleolytic cleavage to 5'-phosphomonoester.</text>
        <dbReference type="EC" id="3.1.26.4"/>
    </reaction>
</comment>
<comment type="subcellular location">
    <subcellularLocation>
        <location evidence="4">Cytoplasm</location>
    </subcellularLocation>
</comment>
<comment type="similarity">
    <text evidence="5">Belongs to the RNase HII family.</text>
</comment>
<evidence type="ECO:0000256" key="1">
    <source>
        <dbReference type="ARBA" id="ARBA00000077"/>
    </source>
</evidence>
<dbReference type="GO" id="GO:0032299">
    <property type="term" value="C:ribonuclease H2 complex"/>
    <property type="evidence" value="ECO:0007669"/>
    <property type="project" value="TreeGrafter"/>
</dbReference>
<evidence type="ECO:0000256" key="2">
    <source>
        <dbReference type="ARBA" id="ARBA00001936"/>
    </source>
</evidence>
<gene>
    <name evidence="15" type="ORF">METZ01_LOCUS107742</name>
</gene>
<dbReference type="GO" id="GO:0004523">
    <property type="term" value="F:RNA-DNA hybrid ribonuclease activity"/>
    <property type="evidence" value="ECO:0007669"/>
    <property type="project" value="UniProtKB-EC"/>
</dbReference>
<keyword evidence="12" id="KW-0378">Hydrolase</keyword>
<keyword evidence="11" id="KW-0255">Endonuclease</keyword>
<comment type="cofactor">
    <cofactor evidence="2">
        <name>Mn(2+)</name>
        <dbReference type="ChEBI" id="CHEBI:29035"/>
    </cofactor>
</comment>
<dbReference type="GO" id="GO:0003723">
    <property type="term" value="F:RNA binding"/>
    <property type="evidence" value="ECO:0007669"/>
    <property type="project" value="InterPro"/>
</dbReference>
<dbReference type="EMBL" id="UINC01012587">
    <property type="protein sequence ID" value="SVA54888.1"/>
    <property type="molecule type" value="Genomic_DNA"/>
</dbReference>
<keyword evidence="9" id="KW-0540">Nuclease</keyword>
<dbReference type="EC" id="3.1.26.4" evidence="6"/>
<dbReference type="Gene3D" id="3.30.420.10">
    <property type="entry name" value="Ribonuclease H-like superfamily/Ribonuclease H"/>
    <property type="match status" value="1"/>
</dbReference>
<evidence type="ECO:0000256" key="7">
    <source>
        <dbReference type="ARBA" id="ARBA00019179"/>
    </source>
</evidence>
<evidence type="ECO:0000256" key="5">
    <source>
        <dbReference type="ARBA" id="ARBA00007383"/>
    </source>
</evidence>
<dbReference type="AlphaFoldDB" id="A0A381WRK9"/>
<name>A0A381WRK9_9ZZZZ</name>
<evidence type="ECO:0000256" key="9">
    <source>
        <dbReference type="ARBA" id="ARBA00022722"/>
    </source>
</evidence>
<evidence type="ECO:0000256" key="12">
    <source>
        <dbReference type="ARBA" id="ARBA00022801"/>
    </source>
</evidence>
<feature type="domain" description="RNase H type-2" evidence="14">
    <location>
        <begin position="12"/>
        <end position="208"/>
    </location>
</feature>
<evidence type="ECO:0000256" key="8">
    <source>
        <dbReference type="ARBA" id="ARBA00022490"/>
    </source>
</evidence>
<dbReference type="PROSITE" id="PS51975">
    <property type="entry name" value="RNASE_H_2"/>
    <property type="match status" value="1"/>
</dbReference>
<organism evidence="15">
    <name type="scientific">marine metagenome</name>
    <dbReference type="NCBI Taxonomy" id="408172"/>
    <lineage>
        <taxon>unclassified sequences</taxon>
        <taxon>metagenomes</taxon>
        <taxon>ecological metagenomes</taxon>
    </lineage>
</organism>
<reference evidence="15" key="1">
    <citation type="submission" date="2018-05" db="EMBL/GenBank/DDBJ databases">
        <authorList>
            <person name="Lanie J.A."/>
            <person name="Ng W.-L."/>
            <person name="Kazmierczak K.M."/>
            <person name="Andrzejewski T.M."/>
            <person name="Davidsen T.M."/>
            <person name="Wayne K.J."/>
            <person name="Tettelin H."/>
            <person name="Glass J.I."/>
            <person name="Rusch D."/>
            <person name="Podicherti R."/>
            <person name="Tsui H.-C.T."/>
            <person name="Winkler M.E."/>
        </authorList>
    </citation>
    <scope>NUCLEOTIDE SEQUENCE</scope>
</reference>
<dbReference type="InterPro" id="IPR012337">
    <property type="entry name" value="RNaseH-like_sf"/>
</dbReference>
<comment type="cofactor">
    <cofactor evidence="3">
        <name>Mg(2+)</name>
        <dbReference type="ChEBI" id="CHEBI:18420"/>
    </cofactor>
</comment>
<dbReference type="GO" id="GO:0005737">
    <property type="term" value="C:cytoplasm"/>
    <property type="evidence" value="ECO:0007669"/>
    <property type="project" value="UniProtKB-SubCell"/>
</dbReference>
<dbReference type="PANTHER" id="PTHR10954:SF18">
    <property type="entry name" value="RIBONUCLEASE HII"/>
    <property type="match status" value="1"/>
</dbReference>
<dbReference type="NCBIfam" id="NF000595">
    <property type="entry name" value="PRK00015.1-3"/>
    <property type="match status" value="1"/>
</dbReference>
<keyword evidence="13" id="KW-0464">Manganese</keyword>
<evidence type="ECO:0000313" key="15">
    <source>
        <dbReference type="EMBL" id="SVA54888.1"/>
    </source>
</evidence>
<evidence type="ECO:0000259" key="14">
    <source>
        <dbReference type="PROSITE" id="PS51975"/>
    </source>
</evidence>
<dbReference type="InterPro" id="IPR022898">
    <property type="entry name" value="RNase_HII"/>
</dbReference>
<dbReference type="GO" id="GO:0046872">
    <property type="term" value="F:metal ion binding"/>
    <property type="evidence" value="ECO:0007669"/>
    <property type="project" value="UniProtKB-KW"/>
</dbReference>
<dbReference type="GO" id="GO:0006298">
    <property type="term" value="P:mismatch repair"/>
    <property type="evidence" value="ECO:0007669"/>
    <property type="project" value="TreeGrafter"/>
</dbReference>
<evidence type="ECO:0000256" key="10">
    <source>
        <dbReference type="ARBA" id="ARBA00022723"/>
    </source>
</evidence>
<evidence type="ECO:0000256" key="11">
    <source>
        <dbReference type="ARBA" id="ARBA00022759"/>
    </source>
</evidence>
<dbReference type="HAMAP" id="MF_00052_B">
    <property type="entry name" value="RNase_HII_B"/>
    <property type="match status" value="1"/>
</dbReference>
<proteinExistence type="inferred from homology"/>
<evidence type="ECO:0000256" key="13">
    <source>
        <dbReference type="ARBA" id="ARBA00023211"/>
    </source>
</evidence>
<keyword evidence="8" id="KW-0963">Cytoplasm</keyword>
<dbReference type="CDD" id="cd07182">
    <property type="entry name" value="RNase_HII_bacteria_HII_like"/>
    <property type="match status" value="1"/>
</dbReference>
<evidence type="ECO:0000256" key="3">
    <source>
        <dbReference type="ARBA" id="ARBA00001946"/>
    </source>
</evidence>
<dbReference type="InterPro" id="IPR001352">
    <property type="entry name" value="RNase_HII/HIII"/>
</dbReference>
<dbReference type="Pfam" id="PF01351">
    <property type="entry name" value="RNase_HII"/>
    <property type="match status" value="1"/>
</dbReference>
<protein>
    <recommendedName>
        <fullName evidence="7">Ribonuclease HII</fullName>
        <ecNumber evidence="6">3.1.26.4</ecNumber>
    </recommendedName>
</protein>
<dbReference type="InterPro" id="IPR036397">
    <property type="entry name" value="RNaseH_sf"/>
</dbReference>
<evidence type="ECO:0000256" key="6">
    <source>
        <dbReference type="ARBA" id="ARBA00012180"/>
    </source>
</evidence>
<dbReference type="InterPro" id="IPR024567">
    <property type="entry name" value="RNase_HII/HIII_dom"/>
</dbReference>
<dbReference type="SUPFAM" id="SSF53098">
    <property type="entry name" value="Ribonuclease H-like"/>
    <property type="match status" value="1"/>
</dbReference>
<accession>A0A381WRK9</accession>
<evidence type="ECO:0000256" key="4">
    <source>
        <dbReference type="ARBA" id="ARBA00004496"/>
    </source>
</evidence>
<dbReference type="PANTHER" id="PTHR10954">
    <property type="entry name" value="RIBONUCLEASE H2 SUBUNIT A"/>
    <property type="match status" value="1"/>
</dbReference>